<protein>
    <submittedName>
        <fullName evidence="1">Uncharacterized protein</fullName>
    </submittedName>
</protein>
<evidence type="ECO:0000313" key="1">
    <source>
        <dbReference type="EMBL" id="CCG27850.1"/>
    </source>
</evidence>
<dbReference type="GeneID" id="40526265"/>
<dbReference type="RefSeq" id="YP_009666082.1">
    <property type="nucleotide sequence ID" value="NC_043427.1"/>
</dbReference>
<dbReference type="EMBL" id="HE681887">
    <property type="protein sequence ID" value="CCG27850.1"/>
    <property type="molecule type" value="Genomic_DNA"/>
</dbReference>
<evidence type="ECO:0000313" key="2">
    <source>
        <dbReference type="Proteomes" id="UP000003929"/>
    </source>
</evidence>
<organism evidence="1 2">
    <name type="scientific">Alphaspiravirus yamagawaense</name>
    <dbReference type="NCBI Taxonomy" id="1157339"/>
    <lineage>
        <taxon>Viruses</taxon>
        <taxon>Viruses incertae sedis</taxon>
        <taxon>Spiraviridae</taxon>
        <taxon>Alphaspiravirus</taxon>
    </lineage>
</organism>
<gene>
    <name evidence="1" type="primary">37-93</name>
</gene>
<sequence>MSIEELRSIDVECIFRLIEEYASYLPEGTRSVILENLRNKRIADAKAFVEGILGEKIEPERLVKDNSLKPVLVLALHRCGKGGQAPSKALQGI</sequence>
<accession>J7Q210</accession>
<name>J7Q210_9VIRU</name>
<keyword evidence="2" id="KW-1185">Reference proteome</keyword>
<dbReference type="KEGG" id="vg:40526265"/>
<reference evidence="1 2" key="1">
    <citation type="journal article" date="2012" name="Proc. Natl. Acad. Sci. U.S.A.">
        <title>Archaeal virus with exceptional virion architecture and the largest single-stranded DNA genome.</title>
        <authorList>
            <person name="Mochizuki T."/>
            <person name="Krupovic M."/>
            <person name="Pehau-Arnaudet G."/>
            <person name="Sako Y."/>
            <person name="Forterre P."/>
            <person name="Prangishvili D."/>
        </authorList>
    </citation>
    <scope>NUCLEOTIDE SEQUENCE [LARGE SCALE GENOMIC DNA]</scope>
</reference>
<dbReference type="Proteomes" id="UP000003929">
    <property type="component" value="Segment"/>
</dbReference>
<proteinExistence type="predicted"/>